<keyword evidence="2" id="KW-1185">Reference proteome</keyword>
<dbReference type="Proteomes" id="UP000248882">
    <property type="component" value="Unassembled WGS sequence"/>
</dbReference>
<accession>A0A2W7RMH6</accession>
<dbReference type="OrthoDB" id="3359675at2"/>
<reference evidence="1 2" key="1">
    <citation type="submission" date="2018-06" db="EMBL/GenBank/DDBJ databases">
        <title>Genomic Encyclopedia of Archaeal and Bacterial Type Strains, Phase II (KMG-II): from individual species to whole genera.</title>
        <authorList>
            <person name="Goeker M."/>
        </authorList>
    </citation>
    <scope>NUCLEOTIDE SEQUENCE [LARGE SCALE GENOMIC DNA]</scope>
    <source>
        <strain evidence="1 2">DSM 19830</strain>
    </source>
</reference>
<protein>
    <submittedName>
        <fullName evidence="1">Uncharacterized protein</fullName>
    </submittedName>
</protein>
<evidence type="ECO:0000313" key="1">
    <source>
        <dbReference type="EMBL" id="PZX56717.1"/>
    </source>
</evidence>
<name>A0A2W7RMH6_9BACT</name>
<comment type="caution">
    <text evidence="1">The sequence shown here is derived from an EMBL/GenBank/DDBJ whole genome shotgun (WGS) entry which is preliminary data.</text>
</comment>
<proteinExistence type="predicted"/>
<dbReference type="EMBL" id="QKZT01000002">
    <property type="protein sequence ID" value="PZX56717.1"/>
    <property type="molecule type" value="Genomic_DNA"/>
</dbReference>
<dbReference type="AlphaFoldDB" id="A0A2W7RMH6"/>
<organism evidence="1 2">
    <name type="scientific">Algoriphagus chordae</name>
    <dbReference type="NCBI Taxonomy" id="237019"/>
    <lineage>
        <taxon>Bacteria</taxon>
        <taxon>Pseudomonadati</taxon>
        <taxon>Bacteroidota</taxon>
        <taxon>Cytophagia</taxon>
        <taxon>Cytophagales</taxon>
        <taxon>Cyclobacteriaceae</taxon>
        <taxon>Algoriphagus</taxon>
    </lineage>
</organism>
<evidence type="ECO:0000313" key="2">
    <source>
        <dbReference type="Proteomes" id="UP000248882"/>
    </source>
</evidence>
<gene>
    <name evidence="1" type="ORF">LV85_00649</name>
</gene>
<dbReference type="RefSeq" id="WP_146260416.1">
    <property type="nucleotide sequence ID" value="NZ_QKZT01000002.1"/>
</dbReference>
<sequence length="112" mass="13084">MTDKPDCDQILWIELGNCKGKHFLIGNPHTFKGRIDAYCPIKNSTICISFSEIKNMSIESKYWLQGYLSGNEPAPPEEYDGESVVEYFQSIRYKEWELKIQKFRETGEFDDC</sequence>